<feature type="signal peptide" evidence="3">
    <location>
        <begin position="1"/>
        <end position="18"/>
    </location>
</feature>
<organism evidence="6 7">
    <name type="scientific">Dinothrombium tinctorium</name>
    <dbReference type="NCBI Taxonomy" id="1965070"/>
    <lineage>
        <taxon>Eukaryota</taxon>
        <taxon>Metazoa</taxon>
        <taxon>Ecdysozoa</taxon>
        <taxon>Arthropoda</taxon>
        <taxon>Chelicerata</taxon>
        <taxon>Arachnida</taxon>
        <taxon>Acari</taxon>
        <taxon>Acariformes</taxon>
        <taxon>Trombidiformes</taxon>
        <taxon>Prostigmata</taxon>
        <taxon>Anystina</taxon>
        <taxon>Parasitengona</taxon>
        <taxon>Trombidioidea</taxon>
        <taxon>Trombidiidae</taxon>
        <taxon>Dinothrombium</taxon>
    </lineage>
</organism>
<reference evidence="6 7" key="1">
    <citation type="journal article" date="2018" name="Gigascience">
        <title>Genomes of trombidid mites reveal novel predicted allergens and laterally-transferred genes associated with secondary metabolism.</title>
        <authorList>
            <person name="Dong X."/>
            <person name="Chaisiri K."/>
            <person name="Xia D."/>
            <person name="Armstrong S.D."/>
            <person name="Fang Y."/>
            <person name="Donnelly M.J."/>
            <person name="Kadowaki T."/>
            <person name="McGarry J.W."/>
            <person name="Darby A.C."/>
            <person name="Makepeace B.L."/>
        </authorList>
    </citation>
    <scope>NUCLEOTIDE SEQUENCE [LARGE SCALE GENOMIC DNA]</scope>
    <source>
        <strain evidence="6">UoL-WK</strain>
    </source>
</reference>
<feature type="domain" description="Serpin" evidence="4">
    <location>
        <begin position="43"/>
        <end position="95"/>
    </location>
</feature>
<dbReference type="InterPro" id="IPR042178">
    <property type="entry name" value="Serpin_sf_1"/>
</dbReference>
<evidence type="ECO:0000313" key="6">
    <source>
        <dbReference type="EMBL" id="RWR99387.1"/>
    </source>
</evidence>
<evidence type="ECO:0000256" key="1">
    <source>
        <dbReference type="ARBA" id="ARBA00022690"/>
    </source>
</evidence>
<protein>
    <recommendedName>
        <fullName evidence="4">Serpin domain-containing protein</fullName>
    </recommendedName>
</protein>
<evidence type="ECO:0000313" key="7">
    <source>
        <dbReference type="Proteomes" id="UP000285301"/>
    </source>
</evidence>
<accession>A0A3S4Q6D1</accession>
<evidence type="ECO:0000256" key="3">
    <source>
        <dbReference type="SAM" id="SignalP"/>
    </source>
</evidence>
<comment type="caution">
    <text evidence="6">The sequence shown here is derived from an EMBL/GenBank/DDBJ whole genome shotgun (WGS) entry which is preliminary data.</text>
</comment>
<sequence>MAQIKVLIILVLVALTAAYPFETDLFHSERSGGPLSQQKFASSLNKFSIELLKKICENEENVVYSPFSVWTALGILLKGARQQTAEDIKSLMNLKN</sequence>
<evidence type="ECO:0000313" key="5">
    <source>
        <dbReference type="EMBL" id="RWR99386.1"/>
    </source>
</evidence>
<evidence type="ECO:0000256" key="2">
    <source>
        <dbReference type="ARBA" id="ARBA00022900"/>
    </source>
</evidence>
<dbReference type="Proteomes" id="UP000285301">
    <property type="component" value="Unassembled WGS sequence"/>
</dbReference>
<feature type="non-terminal residue" evidence="6">
    <location>
        <position position="96"/>
    </location>
</feature>
<evidence type="ECO:0000259" key="4">
    <source>
        <dbReference type="Pfam" id="PF00079"/>
    </source>
</evidence>
<dbReference type="InterPro" id="IPR036186">
    <property type="entry name" value="Serpin_sf"/>
</dbReference>
<dbReference type="EMBL" id="NCKU01015425">
    <property type="protein sequence ID" value="RWR99387.1"/>
    <property type="molecule type" value="Genomic_DNA"/>
</dbReference>
<dbReference type="InterPro" id="IPR023796">
    <property type="entry name" value="Serpin_dom"/>
</dbReference>
<keyword evidence="7" id="KW-1185">Reference proteome</keyword>
<dbReference type="Pfam" id="PF00079">
    <property type="entry name" value="Serpin"/>
    <property type="match status" value="1"/>
</dbReference>
<reference evidence="6" key="2">
    <citation type="submission" date="2018-11" db="EMBL/GenBank/DDBJ databases">
        <title>Trombidioid mite genomics.</title>
        <authorList>
            <person name="Dong X."/>
        </authorList>
    </citation>
    <scope>NUCLEOTIDE SEQUENCE</scope>
    <source>
        <strain evidence="6">UoL-WK</strain>
    </source>
</reference>
<proteinExistence type="predicted"/>
<dbReference type="OrthoDB" id="9440847at2759"/>
<dbReference type="GO" id="GO:0004867">
    <property type="term" value="F:serine-type endopeptidase inhibitor activity"/>
    <property type="evidence" value="ECO:0007669"/>
    <property type="project" value="UniProtKB-KW"/>
</dbReference>
<keyword evidence="3" id="KW-0732">Signal</keyword>
<gene>
    <name evidence="6" type="ORF">B4U79_18792</name>
    <name evidence="5" type="ORF">B4U79_18793</name>
</gene>
<keyword evidence="2" id="KW-0722">Serine protease inhibitor</keyword>
<dbReference type="SUPFAM" id="SSF56574">
    <property type="entry name" value="Serpins"/>
    <property type="match status" value="1"/>
</dbReference>
<keyword evidence="1" id="KW-0646">Protease inhibitor</keyword>
<dbReference type="Gene3D" id="3.30.497.10">
    <property type="entry name" value="Antithrombin, subunit I, domain 2"/>
    <property type="match status" value="1"/>
</dbReference>
<dbReference type="AlphaFoldDB" id="A0A3S4Q6D1"/>
<name>A0A3S4Q6D1_9ACAR</name>
<dbReference type="EMBL" id="NCKU01015425">
    <property type="protein sequence ID" value="RWR99386.1"/>
    <property type="molecule type" value="Genomic_DNA"/>
</dbReference>
<feature type="chain" id="PRO_5033399694" description="Serpin domain-containing protein" evidence="3">
    <location>
        <begin position="19"/>
        <end position="96"/>
    </location>
</feature>